<dbReference type="EMBL" id="CACRXK020005096">
    <property type="protein sequence ID" value="CAB4005103.1"/>
    <property type="molecule type" value="Genomic_DNA"/>
</dbReference>
<keyword evidence="2" id="KW-1185">Reference proteome</keyword>
<sequence length="810" mass="93251">MFSQYASSSKENYTILTADLGRLVRRIFPGVQKARINSDDDNSYGKRIHVYEGISFVNSPTKMTWSNIMQYLSPSWVLCQANESFVEWINVTDDVCNTERVMKELKIDRDLSFKLRVKSKEVNIGQYVRNAVPYKHYFDNLFSFLLNAPLCKGFKVDVDKKSTNRAGTVVGITEKWSSSSADQAQMPCLRHRAVNCSVLLTPHQLTCGNCSKIKSNSFYKTFQIQPTDKKSAPPKRETYMTTGEMKEKLQLEKKMRLSGEKREQRLKESLKMMYNFDIEDSEDFEKMFSNIDEKKLSPDLKLFWQAQKKALETKDSRGNRWHPKIIRLCLSLWIKSPKVYEELRQSGVLVLPSGRLLSLYKNSVKQKPGLNDEVLEWMLREADKLKLDSFGREGGLILDEMAIQEGLQLKVENGITKLVGLVDLGELHDTMIALNEGRDSEPEMATHVLQFVFLGNTGFRFPFAHWPTKEADAATLHDLFWKAVFWLLKSKFVVTYCCCDGGESNRGFIKMQFGGKNPEEEYFTVINPYTRKPLIIIFDFPHNVKKLRNNVEKSRPGGTRNLTVGPNPIAWHQWIEAFKWDQKNSLPAHHRLGMDHFELGYATKMRNHLAEEVLNKDMLNLMKSFRRHLLEQSKTQSETHCLDATVEFLEMTSTLIQNFSSHQPYSSMADPRFTENDQCLTWLRSWRTTVSARQDMKASDRNKMFLSDKTMFDVSSTIIGFREFCKQAFKNHPGCSVAAYRMNSNIVENVFCQQRGLNGQNDNPTYAQYGPTINSILLGQTSVTNKSNTGSVESLSFYKPSKLPVLRKKK</sequence>
<organism evidence="1 2">
    <name type="scientific">Paramuricea clavata</name>
    <name type="common">Red gorgonian</name>
    <name type="synonym">Violescent sea-whip</name>
    <dbReference type="NCBI Taxonomy" id="317549"/>
    <lineage>
        <taxon>Eukaryota</taxon>
        <taxon>Metazoa</taxon>
        <taxon>Cnidaria</taxon>
        <taxon>Anthozoa</taxon>
        <taxon>Octocorallia</taxon>
        <taxon>Malacalcyonacea</taxon>
        <taxon>Plexauridae</taxon>
        <taxon>Paramuricea</taxon>
    </lineage>
</organism>
<comment type="caution">
    <text evidence="1">The sequence shown here is derived from an EMBL/GenBank/DDBJ whole genome shotgun (WGS) entry which is preliminary data.</text>
</comment>
<accession>A0A7D9E9G9</accession>
<dbReference type="Pfam" id="PF21787">
    <property type="entry name" value="TNP-like_RNaseH_N"/>
    <property type="match status" value="1"/>
</dbReference>
<dbReference type="AlphaFoldDB" id="A0A7D9E9G9"/>
<evidence type="ECO:0000313" key="1">
    <source>
        <dbReference type="EMBL" id="CAB4005103.1"/>
    </source>
</evidence>
<protein>
    <submittedName>
        <fullName evidence="1">Uncharacterized protein</fullName>
    </submittedName>
</protein>
<dbReference type="GO" id="GO:0006355">
    <property type="term" value="P:regulation of DNA-templated transcription"/>
    <property type="evidence" value="ECO:0007669"/>
    <property type="project" value="InterPro"/>
</dbReference>
<gene>
    <name evidence="1" type="ORF">PACLA_8A069500</name>
</gene>
<dbReference type="InterPro" id="IPR003150">
    <property type="entry name" value="DNA-bd_RFX"/>
</dbReference>
<dbReference type="PROSITE" id="PS51526">
    <property type="entry name" value="RFX_DBD"/>
    <property type="match status" value="1"/>
</dbReference>
<reference evidence="1" key="1">
    <citation type="submission" date="2020-04" db="EMBL/GenBank/DDBJ databases">
        <authorList>
            <person name="Alioto T."/>
            <person name="Alioto T."/>
            <person name="Gomez Garrido J."/>
        </authorList>
    </citation>
    <scope>NUCLEOTIDE SEQUENCE</scope>
    <source>
        <strain evidence="1">A484AB</strain>
    </source>
</reference>
<dbReference type="OrthoDB" id="5987487at2759"/>
<dbReference type="InterPro" id="IPR048365">
    <property type="entry name" value="TNP-like_RNaseH_N"/>
</dbReference>
<evidence type="ECO:0000313" key="2">
    <source>
        <dbReference type="Proteomes" id="UP001152795"/>
    </source>
</evidence>
<dbReference type="GO" id="GO:0003677">
    <property type="term" value="F:DNA binding"/>
    <property type="evidence" value="ECO:0007669"/>
    <property type="project" value="InterPro"/>
</dbReference>
<dbReference type="Proteomes" id="UP001152795">
    <property type="component" value="Unassembled WGS sequence"/>
</dbReference>
<proteinExistence type="predicted"/>
<name>A0A7D9E9G9_PARCT</name>